<feature type="transmembrane region" description="Helical" evidence="7">
    <location>
        <begin position="393"/>
        <end position="411"/>
    </location>
</feature>
<sequence>MAREKFGTRLGFILISAGCAIGLGNVWRFPYITGQYGGAAFVLMYLLFLVVFALPILVMEFAVGRASQKGVARSFDELEPAGTKWHRFKWAALPGNYLLMMFYTTVAGWMIAFMLFSGAGMFEGQDAGGVEGVYTSLLADPWLMVAFMLTVVLIGVLVTRAGLRNGVERITKVMMIALFAVLAVLVVRAVTLPGAQEGLAFYLMPDFGKLFEGGWGTFADAVFAAMGQAFFTVSVGVGSMSIFGSYIDKRYRLTGEALRIAGLDTLVAFMAGLIIFPACFAFGVEPGSGPGLVFITLPSVFSQMPFGQVWGTLFFLFMSFAALSTVIAVFENIMSFSMDEWGWSRNKACLVNGLALAALSLPCVLGFNVWAGVEVPGIGNIQAIEDFLMSNNVLPLGALVFLLFCTSRRGWGWDAFLREADTGEGARFPRWARGYVRFALPVLIIVVFVAGYVPIVQVWLGMG</sequence>
<feature type="transmembrane region" description="Helical" evidence="7">
    <location>
        <begin position="97"/>
        <end position="122"/>
    </location>
</feature>
<keyword evidence="3 6" id="KW-0812">Transmembrane</keyword>
<feature type="transmembrane region" description="Helical" evidence="7">
    <location>
        <begin position="309"/>
        <end position="330"/>
    </location>
</feature>
<feature type="transmembrane region" description="Helical" evidence="7">
    <location>
        <begin position="263"/>
        <end position="284"/>
    </location>
</feature>
<dbReference type="PRINTS" id="PR00176">
    <property type="entry name" value="NANEUSMPORT"/>
</dbReference>
<dbReference type="NCBIfam" id="NF037979">
    <property type="entry name" value="Na_transp"/>
    <property type="match status" value="1"/>
</dbReference>
<dbReference type="Pfam" id="PF00209">
    <property type="entry name" value="SNF"/>
    <property type="match status" value="2"/>
</dbReference>
<keyword evidence="2 6" id="KW-0813">Transport</keyword>
<reference evidence="9" key="1">
    <citation type="submission" date="2018-01" db="EMBL/GenBank/DDBJ databases">
        <title>Rubneribacter badeniensis gen. nov., sp. nov., and Colonibacter rubneri, gen. nov., sp. nov., WGS of new members of the Eggerthellaceae.</title>
        <authorList>
            <person name="Danylec N."/>
            <person name="Stoll D.A."/>
            <person name="Doetsch A."/>
            <person name="Kulling S.E."/>
            <person name="Huch M."/>
        </authorList>
    </citation>
    <scope>NUCLEOTIDE SEQUENCE [LARGE SCALE GENOMIC DNA]</scope>
    <source>
        <strain evidence="9">ResAG-96</strain>
    </source>
</reference>
<evidence type="ECO:0000313" key="9">
    <source>
        <dbReference type="Proteomes" id="UP000236197"/>
    </source>
</evidence>
<proteinExistence type="inferred from homology"/>
<feature type="transmembrane region" description="Helical" evidence="7">
    <location>
        <begin position="175"/>
        <end position="195"/>
    </location>
</feature>
<evidence type="ECO:0000256" key="6">
    <source>
        <dbReference type="RuleBase" id="RU003732"/>
    </source>
</evidence>
<comment type="similarity">
    <text evidence="6">Belongs to the sodium:neurotransmitter symporter (SNF) (TC 2.A.22) family.</text>
</comment>
<dbReference type="InterPro" id="IPR000175">
    <property type="entry name" value="Na/ntran_symport"/>
</dbReference>
<feature type="transmembrane region" description="Helical" evidence="7">
    <location>
        <begin position="350"/>
        <end position="373"/>
    </location>
</feature>
<comment type="caution">
    <text evidence="8">The sequence shown here is derived from an EMBL/GenBank/DDBJ whole genome shotgun (WGS) entry which is preliminary data.</text>
</comment>
<dbReference type="PANTHER" id="PTHR42948:SF1">
    <property type="entry name" value="TRANSPORTER"/>
    <property type="match status" value="1"/>
</dbReference>
<dbReference type="PANTHER" id="PTHR42948">
    <property type="entry name" value="TRANSPORTER"/>
    <property type="match status" value="1"/>
</dbReference>
<evidence type="ECO:0000256" key="2">
    <source>
        <dbReference type="ARBA" id="ARBA00022448"/>
    </source>
</evidence>
<dbReference type="GO" id="GO:0016020">
    <property type="term" value="C:membrane"/>
    <property type="evidence" value="ECO:0007669"/>
    <property type="project" value="UniProtKB-SubCell"/>
</dbReference>
<dbReference type="AlphaFoldDB" id="A0A2K2UCC3"/>
<dbReference type="OrthoDB" id="9762833at2"/>
<evidence type="ECO:0000313" key="8">
    <source>
        <dbReference type="EMBL" id="PNV67985.1"/>
    </source>
</evidence>
<accession>A0A2K2UCC3</accession>
<keyword evidence="4 7" id="KW-1133">Transmembrane helix</keyword>
<dbReference type="InterPro" id="IPR047218">
    <property type="entry name" value="YocR/YhdH-like"/>
</dbReference>
<evidence type="ECO:0000256" key="3">
    <source>
        <dbReference type="ARBA" id="ARBA00022692"/>
    </source>
</evidence>
<dbReference type="InterPro" id="IPR037272">
    <property type="entry name" value="SNS_sf"/>
</dbReference>
<dbReference type="CDD" id="cd10336">
    <property type="entry name" value="SLC6sbd_Tyt1-Like"/>
    <property type="match status" value="1"/>
</dbReference>
<name>A0A2K2UCC3_9ACTN</name>
<feature type="transmembrane region" description="Helical" evidence="7">
    <location>
        <begin position="142"/>
        <end position="163"/>
    </location>
</feature>
<keyword evidence="5 7" id="KW-0472">Membrane</keyword>
<evidence type="ECO:0000256" key="4">
    <source>
        <dbReference type="ARBA" id="ARBA00022989"/>
    </source>
</evidence>
<organism evidence="8 9">
    <name type="scientific">Enteroscipio rubneri</name>
    <dbReference type="NCBI Taxonomy" id="2070686"/>
    <lineage>
        <taxon>Bacteria</taxon>
        <taxon>Bacillati</taxon>
        <taxon>Actinomycetota</taxon>
        <taxon>Coriobacteriia</taxon>
        <taxon>Eggerthellales</taxon>
        <taxon>Eggerthellaceae</taxon>
        <taxon>Enteroscipio</taxon>
    </lineage>
</organism>
<keyword evidence="6" id="KW-0769">Symport</keyword>
<dbReference type="GO" id="GO:0015293">
    <property type="term" value="F:symporter activity"/>
    <property type="evidence" value="ECO:0007669"/>
    <property type="project" value="UniProtKB-KW"/>
</dbReference>
<evidence type="ECO:0000256" key="7">
    <source>
        <dbReference type="SAM" id="Phobius"/>
    </source>
</evidence>
<dbReference type="PROSITE" id="PS00610">
    <property type="entry name" value="NA_NEUROTRAN_SYMP_1"/>
    <property type="match status" value="1"/>
</dbReference>
<dbReference type="RefSeq" id="WP_103264787.1">
    <property type="nucleotide sequence ID" value="NZ_CABMLE010000004.1"/>
</dbReference>
<dbReference type="Proteomes" id="UP000236197">
    <property type="component" value="Unassembled WGS sequence"/>
</dbReference>
<evidence type="ECO:0000256" key="5">
    <source>
        <dbReference type="ARBA" id="ARBA00023136"/>
    </source>
</evidence>
<dbReference type="SUPFAM" id="SSF161070">
    <property type="entry name" value="SNF-like"/>
    <property type="match status" value="1"/>
</dbReference>
<gene>
    <name evidence="8" type="ORF">C2L71_05585</name>
</gene>
<feature type="transmembrane region" description="Helical" evidence="7">
    <location>
        <begin position="38"/>
        <end position="63"/>
    </location>
</feature>
<dbReference type="EMBL" id="PPEK01000004">
    <property type="protein sequence ID" value="PNV67985.1"/>
    <property type="molecule type" value="Genomic_DNA"/>
</dbReference>
<dbReference type="PROSITE" id="PS50267">
    <property type="entry name" value="NA_NEUROTRAN_SYMP_3"/>
    <property type="match status" value="1"/>
</dbReference>
<feature type="transmembrane region" description="Helical" evidence="7">
    <location>
        <begin position="438"/>
        <end position="460"/>
    </location>
</feature>
<keyword evidence="9" id="KW-1185">Reference proteome</keyword>
<evidence type="ECO:0000256" key="1">
    <source>
        <dbReference type="ARBA" id="ARBA00004141"/>
    </source>
</evidence>
<comment type="subcellular location">
    <subcellularLocation>
        <location evidence="1">Membrane</location>
        <topology evidence="1">Multi-pass membrane protein</topology>
    </subcellularLocation>
</comment>
<protein>
    <recommendedName>
        <fullName evidence="6">Transporter</fullName>
    </recommendedName>
</protein>
<feature type="transmembrane region" description="Helical" evidence="7">
    <location>
        <begin position="215"/>
        <end position="243"/>
    </location>
</feature>